<dbReference type="Pfam" id="PF07816">
    <property type="entry name" value="DUF1645"/>
    <property type="match status" value="1"/>
</dbReference>
<feature type="region of interest" description="Disordered" evidence="1">
    <location>
        <begin position="41"/>
        <end position="76"/>
    </location>
</feature>
<feature type="region of interest" description="Disordered" evidence="1">
    <location>
        <begin position="215"/>
        <end position="275"/>
    </location>
</feature>
<dbReference type="InterPro" id="IPR012442">
    <property type="entry name" value="DUF1645_plant"/>
</dbReference>
<name>A0A9Q0K397_9MAGN</name>
<evidence type="ECO:0000313" key="2">
    <source>
        <dbReference type="EMBL" id="KAJ4960350.1"/>
    </source>
</evidence>
<dbReference type="AlphaFoldDB" id="A0A9Q0K397"/>
<feature type="compositionally biased region" description="Basic and acidic residues" evidence="1">
    <location>
        <begin position="243"/>
        <end position="255"/>
    </location>
</feature>
<organism evidence="2 3">
    <name type="scientific">Protea cynaroides</name>
    <dbReference type="NCBI Taxonomy" id="273540"/>
    <lineage>
        <taxon>Eukaryota</taxon>
        <taxon>Viridiplantae</taxon>
        <taxon>Streptophyta</taxon>
        <taxon>Embryophyta</taxon>
        <taxon>Tracheophyta</taxon>
        <taxon>Spermatophyta</taxon>
        <taxon>Magnoliopsida</taxon>
        <taxon>Proteales</taxon>
        <taxon>Proteaceae</taxon>
        <taxon>Protea</taxon>
    </lineage>
</organism>
<proteinExistence type="predicted"/>
<accession>A0A9Q0K397</accession>
<dbReference type="OrthoDB" id="666789at2759"/>
<reference evidence="2" key="1">
    <citation type="journal article" date="2023" name="Plant J.">
        <title>The genome of the king protea, Protea cynaroides.</title>
        <authorList>
            <person name="Chang J."/>
            <person name="Duong T.A."/>
            <person name="Schoeman C."/>
            <person name="Ma X."/>
            <person name="Roodt D."/>
            <person name="Barker N."/>
            <person name="Li Z."/>
            <person name="Van de Peer Y."/>
            <person name="Mizrachi E."/>
        </authorList>
    </citation>
    <scope>NUCLEOTIDE SEQUENCE</scope>
    <source>
        <tissue evidence="2">Young leaves</tissue>
    </source>
</reference>
<dbReference type="EMBL" id="JAMYWD010000009">
    <property type="protein sequence ID" value="KAJ4960350.1"/>
    <property type="molecule type" value="Genomic_DNA"/>
</dbReference>
<feature type="region of interest" description="Disordered" evidence="1">
    <location>
        <begin position="124"/>
        <end position="165"/>
    </location>
</feature>
<sequence>MQAINQSPLLSESPSFNSYSSKRLTEIAAKVIQEFTVDQDSSVAGRYRNDDELPKPLTSSNDQSPQQVDADNEDEDDDDFEFAVVGRDFDSSPISADEMFFNGQIRPVFPLFNRDLLFADAHDDDSKTHEKLSPLRAPLGKLMSEERDNDNPRSSSSSEADELESIPSGSYCVWKPKAVEASPDRCKKSNSTGSSKPWKFKDLLLRSNSDGKDTYVFLSPSKSMKKRNDKTEKAAERAAIQKADQHQQHPTEKRNSISNPEVAAKGKVKAKGVSGDTVSAHEIHYVRNRALKVEDRRRSYLPYRQDLVGLFSNVNGLSRNLHPF</sequence>
<evidence type="ECO:0000313" key="3">
    <source>
        <dbReference type="Proteomes" id="UP001141806"/>
    </source>
</evidence>
<feature type="compositionally biased region" description="Polar residues" evidence="1">
    <location>
        <begin position="57"/>
        <end position="67"/>
    </location>
</feature>
<protein>
    <submittedName>
        <fullName evidence="2">Uncharacterized protein</fullName>
    </submittedName>
</protein>
<feature type="compositionally biased region" description="Basic and acidic residues" evidence="1">
    <location>
        <begin position="124"/>
        <end position="133"/>
    </location>
</feature>
<dbReference type="Proteomes" id="UP001141806">
    <property type="component" value="Unassembled WGS sequence"/>
</dbReference>
<evidence type="ECO:0000256" key="1">
    <source>
        <dbReference type="SAM" id="MobiDB-lite"/>
    </source>
</evidence>
<gene>
    <name evidence="2" type="ORF">NE237_020260</name>
</gene>
<comment type="caution">
    <text evidence="2">The sequence shown here is derived from an EMBL/GenBank/DDBJ whole genome shotgun (WGS) entry which is preliminary data.</text>
</comment>
<dbReference type="PANTHER" id="PTHR33095:SF127">
    <property type="entry name" value="OS05G0578100 PROTEIN"/>
    <property type="match status" value="1"/>
</dbReference>
<keyword evidence="3" id="KW-1185">Reference proteome</keyword>
<dbReference type="PANTHER" id="PTHR33095">
    <property type="entry name" value="OS07G0619500 PROTEIN"/>
    <property type="match status" value="1"/>
</dbReference>